<dbReference type="PANTHER" id="PTHR11655:SF14">
    <property type="entry name" value="LARGE RIBOSOMAL SUBUNIT PROTEIN UL6M"/>
    <property type="match status" value="1"/>
</dbReference>
<dbReference type="PRINTS" id="PR00059">
    <property type="entry name" value="RIBOSOMALL6"/>
</dbReference>
<dbReference type="FunFam" id="3.90.930.12:FF:000001">
    <property type="entry name" value="50S ribosomal protein L6"/>
    <property type="match status" value="1"/>
</dbReference>
<comment type="function">
    <text evidence="6 8">This protein binds to the 23S rRNA, and is important in its secondary structure. It is located near the subunit interface in the base of the L7/L12 stalk, and near the tRNA binding site of the peptidyltransferase center.</text>
</comment>
<dbReference type="HAMAP" id="MF_01365_B">
    <property type="entry name" value="Ribosomal_uL6_B"/>
    <property type="match status" value="1"/>
</dbReference>
<evidence type="ECO:0000259" key="9">
    <source>
        <dbReference type="Pfam" id="PF00347"/>
    </source>
</evidence>
<comment type="subunit">
    <text evidence="6">Part of the 50S ribosomal subunit.</text>
</comment>
<evidence type="ECO:0000256" key="2">
    <source>
        <dbReference type="ARBA" id="ARBA00022730"/>
    </source>
</evidence>
<evidence type="ECO:0000313" key="11">
    <source>
        <dbReference type="Proteomes" id="UP000176191"/>
    </source>
</evidence>
<comment type="similarity">
    <text evidence="1 6 7">Belongs to the universal ribosomal protein uL6 family.</text>
</comment>
<name>A0A1F5F7D0_9BACT</name>
<sequence length="183" mass="19375">MSKIGRLPITLPSGVTATLTGRVVEIKGTKGVLSHTLPSGITLTIQDQTLLCERSSEAKPVRALHGTTRSLISNMVQGVSEGYSKKLELVGTGYRARLAGPKLVLSLGFSHEIEYTPPVGVTLTVEGTNLISVTGFEKQAVGQVAAEIRSFRKPEPYKGKGIRYEGEVVKKKAGKTGKTAAAA</sequence>
<dbReference type="EMBL" id="MFAK01000002">
    <property type="protein sequence ID" value="OGD75522.1"/>
    <property type="molecule type" value="Genomic_DNA"/>
</dbReference>
<dbReference type="InterPro" id="IPR002358">
    <property type="entry name" value="Ribosomal_uL6_CS"/>
</dbReference>
<dbReference type="Proteomes" id="UP000176191">
    <property type="component" value="Unassembled WGS sequence"/>
</dbReference>
<evidence type="ECO:0000256" key="6">
    <source>
        <dbReference type="HAMAP-Rule" id="MF_01365"/>
    </source>
</evidence>
<dbReference type="GO" id="GO:0002181">
    <property type="term" value="P:cytoplasmic translation"/>
    <property type="evidence" value="ECO:0007669"/>
    <property type="project" value="TreeGrafter"/>
</dbReference>
<dbReference type="InterPro" id="IPR020040">
    <property type="entry name" value="Ribosomal_uL6_a/b-dom"/>
</dbReference>
<dbReference type="AlphaFoldDB" id="A0A1F5F7D0"/>
<dbReference type="InterPro" id="IPR036789">
    <property type="entry name" value="Ribosomal_uL6-like_a/b-dom_sf"/>
</dbReference>
<dbReference type="PIRSF" id="PIRSF002162">
    <property type="entry name" value="Ribosomal_L6"/>
    <property type="match status" value="1"/>
</dbReference>
<dbReference type="NCBIfam" id="TIGR03654">
    <property type="entry name" value="L6_bact"/>
    <property type="match status" value="1"/>
</dbReference>
<keyword evidence="3 6" id="KW-0694">RNA-binding</keyword>
<dbReference type="SUPFAM" id="SSF56053">
    <property type="entry name" value="Ribosomal protein L6"/>
    <property type="match status" value="2"/>
</dbReference>
<dbReference type="GO" id="GO:0003735">
    <property type="term" value="F:structural constituent of ribosome"/>
    <property type="evidence" value="ECO:0007669"/>
    <property type="project" value="UniProtKB-UniRule"/>
</dbReference>
<proteinExistence type="inferred from homology"/>
<accession>A0A1F5F7D0</accession>
<evidence type="ECO:0000256" key="4">
    <source>
        <dbReference type="ARBA" id="ARBA00022980"/>
    </source>
</evidence>
<reference evidence="10 11" key="1">
    <citation type="journal article" date="2016" name="Nat. Commun.">
        <title>Thousands of microbial genomes shed light on interconnected biogeochemical processes in an aquifer system.</title>
        <authorList>
            <person name="Anantharaman K."/>
            <person name="Brown C.T."/>
            <person name="Hug L.A."/>
            <person name="Sharon I."/>
            <person name="Castelle C.J."/>
            <person name="Probst A.J."/>
            <person name="Thomas B.C."/>
            <person name="Singh A."/>
            <person name="Wilkins M.J."/>
            <person name="Karaoz U."/>
            <person name="Brodie E.L."/>
            <person name="Williams K.H."/>
            <person name="Hubbard S.S."/>
            <person name="Banfield J.F."/>
        </authorList>
    </citation>
    <scope>NUCLEOTIDE SEQUENCE [LARGE SCALE GENOMIC DNA]</scope>
</reference>
<gene>
    <name evidence="6" type="primary">rplF</name>
    <name evidence="10" type="ORF">A2228_03410</name>
</gene>
<feature type="domain" description="Large ribosomal subunit protein uL6 alpha-beta" evidence="9">
    <location>
        <begin position="90"/>
        <end position="164"/>
    </location>
</feature>
<dbReference type="GO" id="GO:0019843">
    <property type="term" value="F:rRNA binding"/>
    <property type="evidence" value="ECO:0007669"/>
    <property type="project" value="UniProtKB-UniRule"/>
</dbReference>
<dbReference type="Pfam" id="PF00347">
    <property type="entry name" value="Ribosomal_L6"/>
    <property type="match status" value="2"/>
</dbReference>
<dbReference type="Gene3D" id="3.90.930.12">
    <property type="entry name" value="Ribosomal protein L6, alpha-beta domain"/>
    <property type="match status" value="2"/>
</dbReference>
<protein>
    <recommendedName>
        <fullName evidence="6">Large ribosomal subunit protein uL6</fullName>
    </recommendedName>
</protein>
<dbReference type="InterPro" id="IPR000702">
    <property type="entry name" value="Ribosomal_uL6-like"/>
</dbReference>
<dbReference type="FunFam" id="3.90.930.12:FF:000002">
    <property type="entry name" value="50S ribosomal protein L6"/>
    <property type="match status" value="1"/>
</dbReference>
<keyword evidence="4 6" id="KW-0689">Ribosomal protein</keyword>
<evidence type="ECO:0000256" key="3">
    <source>
        <dbReference type="ARBA" id="ARBA00022884"/>
    </source>
</evidence>
<dbReference type="InterPro" id="IPR019906">
    <property type="entry name" value="Ribosomal_uL6_bac-type"/>
</dbReference>
<evidence type="ECO:0000313" key="10">
    <source>
        <dbReference type="EMBL" id="OGD75522.1"/>
    </source>
</evidence>
<evidence type="ECO:0000256" key="7">
    <source>
        <dbReference type="RuleBase" id="RU003869"/>
    </source>
</evidence>
<keyword evidence="5 6" id="KW-0687">Ribonucleoprotein</keyword>
<comment type="caution">
    <text evidence="10">The sequence shown here is derived from an EMBL/GenBank/DDBJ whole genome shotgun (WGS) entry which is preliminary data.</text>
</comment>
<organism evidence="10 11">
    <name type="scientific">Candidatus Collierbacteria bacterium RIFOXYA2_FULL_46_10</name>
    <dbReference type="NCBI Taxonomy" id="1817726"/>
    <lineage>
        <taxon>Bacteria</taxon>
        <taxon>Candidatus Collieribacteriota</taxon>
    </lineage>
</organism>
<evidence type="ECO:0000256" key="1">
    <source>
        <dbReference type="ARBA" id="ARBA00009356"/>
    </source>
</evidence>
<keyword evidence="2 6" id="KW-0699">rRNA-binding</keyword>
<feature type="domain" description="Large ribosomal subunit protein uL6 alpha-beta" evidence="9">
    <location>
        <begin position="12"/>
        <end position="82"/>
    </location>
</feature>
<dbReference type="PANTHER" id="PTHR11655">
    <property type="entry name" value="60S/50S RIBOSOMAL PROTEIN L6/L9"/>
    <property type="match status" value="1"/>
</dbReference>
<dbReference type="GO" id="GO:0022625">
    <property type="term" value="C:cytosolic large ribosomal subunit"/>
    <property type="evidence" value="ECO:0007669"/>
    <property type="project" value="UniProtKB-UniRule"/>
</dbReference>
<evidence type="ECO:0000256" key="8">
    <source>
        <dbReference type="RuleBase" id="RU003870"/>
    </source>
</evidence>
<dbReference type="PROSITE" id="PS00525">
    <property type="entry name" value="RIBOSOMAL_L6_1"/>
    <property type="match status" value="1"/>
</dbReference>
<evidence type="ECO:0000256" key="5">
    <source>
        <dbReference type="ARBA" id="ARBA00023274"/>
    </source>
</evidence>